<proteinExistence type="inferred from homology"/>
<gene>
    <name evidence="5" type="ORF">SCHCODRAFT_102774</name>
</gene>
<dbReference type="InterPro" id="IPR036452">
    <property type="entry name" value="Ribo_hydro-like"/>
</dbReference>
<dbReference type="VEuPathDB" id="FungiDB:SCHCODRAFT_02622540"/>
<dbReference type="InterPro" id="IPR023186">
    <property type="entry name" value="IUNH"/>
</dbReference>
<protein>
    <recommendedName>
        <fullName evidence="4">Inosine/uridine-preferring nucleoside hydrolase domain-containing protein</fullName>
    </recommendedName>
</protein>
<accession>D8PQZ7</accession>
<evidence type="ECO:0000313" key="5">
    <source>
        <dbReference type="EMBL" id="EFJ03109.1"/>
    </source>
</evidence>
<dbReference type="OrthoDB" id="432381at2759"/>
<name>D8PQZ7_SCHCM</name>
<dbReference type="InParanoid" id="D8PQZ7"/>
<dbReference type="Proteomes" id="UP000007431">
    <property type="component" value="Unassembled WGS sequence"/>
</dbReference>
<dbReference type="eggNOG" id="KOG2938">
    <property type="taxonomic scope" value="Eukaryota"/>
</dbReference>
<dbReference type="STRING" id="578458.D8PQZ7"/>
<dbReference type="Gene3D" id="3.90.245.10">
    <property type="entry name" value="Ribonucleoside hydrolase-like"/>
    <property type="match status" value="1"/>
</dbReference>
<keyword evidence="3" id="KW-0326">Glycosidase</keyword>
<dbReference type="InterPro" id="IPR001910">
    <property type="entry name" value="Inosine/uridine_hydrolase_dom"/>
</dbReference>
<dbReference type="EMBL" id="GL377302">
    <property type="protein sequence ID" value="EFJ03109.1"/>
    <property type="molecule type" value="Genomic_DNA"/>
</dbReference>
<evidence type="ECO:0000256" key="1">
    <source>
        <dbReference type="ARBA" id="ARBA00009176"/>
    </source>
</evidence>
<dbReference type="GO" id="GO:0006152">
    <property type="term" value="P:purine nucleoside catabolic process"/>
    <property type="evidence" value="ECO:0007669"/>
    <property type="project" value="TreeGrafter"/>
</dbReference>
<keyword evidence="2" id="KW-0378">Hydrolase</keyword>
<dbReference type="Pfam" id="PF01156">
    <property type="entry name" value="IU_nuc_hydro"/>
    <property type="match status" value="1"/>
</dbReference>
<dbReference type="GO" id="GO:0008477">
    <property type="term" value="F:purine nucleosidase activity"/>
    <property type="evidence" value="ECO:0007669"/>
    <property type="project" value="TreeGrafter"/>
</dbReference>
<feature type="domain" description="Inosine/uridine-preferring nucleoside hydrolase" evidence="4">
    <location>
        <begin position="8"/>
        <end position="337"/>
    </location>
</feature>
<evidence type="ECO:0000256" key="3">
    <source>
        <dbReference type="ARBA" id="ARBA00023295"/>
    </source>
</evidence>
<dbReference type="OMA" id="WVGVETK"/>
<dbReference type="KEGG" id="scm:SCHCO_02622540"/>
<evidence type="ECO:0000313" key="6">
    <source>
        <dbReference type="Proteomes" id="UP000007431"/>
    </source>
</evidence>
<evidence type="ECO:0000259" key="4">
    <source>
        <dbReference type="Pfam" id="PF01156"/>
    </source>
</evidence>
<dbReference type="SUPFAM" id="SSF53590">
    <property type="entry name" value="Nucleoside hydrolase"/>
    <property type="match status" value="1"/>
</dbReference>
<dbReference type="RefSeq" id="XP_003038011.1">
    <property type="nucleotide sequence ID" value="XM_003037965.1"/>
</dbReference>
<dbReference type="HOGENOM" id="CLU_036838_2_0_1"/>
<keyword evidence="6" id="KW-1185">Reference proteome</keyword>
<sequence>MSTDSRYIWLDCDPGHDDATAIMLALHLPNVHLLGISTTHGNTSHRFATSNAARCLQAFAPPNSPVRVYPGAERPLVRVPKADPEIHGEDGLGGVEGLPAHGAPEVDAWFARDAEGEKIRALEGISRAVKETWKKGKGSKVTICSTGPMTNIAIFVSAYPDLLEGVEEFVFMGGGVGLGNRSSSAEYNIICDPHAAQIVLDSPIKTVMVPINVTHTALMTPEQHARLLDPKSSDPVPKAATPLRHTLSTAMVFFAATYKAVFDFDSPPIHDALTIAYVANPNLFHGKRYRVDVELTGIHTTGETVVDMYNYRQCDETWGAHGKNCFVTQGLEVDAFWGLFMGCVDRCDAVSSLNTTRTS</sequence>
<evidence type="ECO:0000256" key="2">
    <source>
        <dbReference type="ARBA" id="ARBA00022801"/>
    </source>
</evidence>
<organism evidence="6">
    <name type="scientific">Schizophyllum commune (strain H4-8 / FGSC 9210)</name>
    <name type="common">Split gill fungus</name>
    <dbReference type="NCBI Taxonomy" id="578458"/>
    <lineage>
        <taxon>Eukaryota</taxon>
        <taxon>Fungi</taxon>
        <taxon>Dikarya</taxon>
        <taxon>Basidiomycota</taxon>
        <taxon>Agaricomycotina</taxon>
        <taxon>Agaricomycetes</taxon>
        <taxon>Agaricomycetidae</taxon>
        <taxon>Agaricales</taxon>
        <taxon>Schizophyllaceae</taxon>
        <taxon>Schizophyllum</taxon>
    </lineage>
</organism>
<dbReference type="AlphaFoldDB" id="D8PQZ7"/>
<dbReference type="FunCoup" id="D8PQZ7">
    <property type="interactions" value="277"/>
</dbReference>
<dbReference type="GeneID" id="9586097"/>
<dbReference type="PANTHER" id="PTHR12304:SF4">
    <property type="entry name" value="URIDINE NUCLEOSIDASE"/>
    <property type="match status" value="1"/>
</dbReference>
<feature type="non-terminal residue" evidence="5">
    <location>
        <position position="359"/>
    </location>
</feature>
<dbReference type="GO" id="GO:0005829">
    <property type="term" value="C:cytosol"/>
    <property type="evidence" value="ECO:0007669"/>
    <property type="project" value="TreeGrafter"/>
</dbReference>
<comment type="similarity">
    <text evidence="1">Belongs to the IUNH family.</text>
</comment>
<dbReference type="CDD" id="cd02651">
    <property type="entry name" value="nuc_hydro_IU_UC_XIUA"/>
    <property type="match status" value="1"/>
</dbReference>
<dbReference type="PANTHER" id="PTHR12304">
    <property type="entry name" value="INOSINE-URIDINE PREFERRING NUCLEOSIDE HYDROLASE"/>
    <property type="match status" value="1"/>
</dbReference>
<reference evidence="5 6" key="1">
    <citation type="journal article" date="2010" name="Nat. Biotechnol.">
        <title>Genome sequence of the model mushroom Schizophyllum commune.</title>
        <authorList>
            <person name="Ohm R.A."/>
            <person name="de Jong J.F."/>
            <person name="Lugones L.G."/>
            <person name="Aerts A."/>
            <person name="Kothe E."/>
            <person name="Stajich J.E."/>
            <person name="de Vries R.P."/>
            <person name="Record E."/>
            <person name="Levasseur A."/>
            <person name="Baker S.E."/>
            <person name="Bartholomew K.A."/>
            <person name="Coutinho P.M."/>
            <person name="Erdmann S."/>
            <person name="Fowler T.J."/>
            <person name="Gathman A.C."/>
            <person name="Lombard V."/>
            <person name="Henrissat B."/>
            <person name="Knabe N."/>
            <person name="Kuees U."/>
            <person name="Lilly W.W."/>
            <person name="Lindquist E."/>
            <person name="Lucas S."/>
            <person name="Magnuson J.K."/>
            <person name="Piumi F."/>
            <person name="Raudaskoski M."/>
            <person name="Salamov A."/>
            <person name="Schmutz J."/>
            <person name="Schwarze F.W.M.R."/>
            <person name="vanKuyk P.A."/>
            <person name="Horton J.S."/>
            <person name="Grigoriev I.V."/>
            <person name="Woesten H.A.B."/>
        </authorList>
    </citation>
    <scope>NUCLEOTIDE SEQUENCE [LARGE SCALE GENOMIC DNA]</scope>
    <source>
        <strain evidence="6">H4-8 / FGSC 9210</strain>
    </source>
</reference>